<keyword evidence="2" id="KW-1185">Reference proteome</keyword>
<accession>A0ABV9S4K9</accession>
<reference evidence="2" key="1">
    <citation type="journal article" date="2019" name="Int. J. Syst. Evol. Microbiol.">
        <title>The Global Catalogue of Microorganisms (GCM) 10K type strain sequencing project: providing services to taxonomists for standard genome sequencing and annotation.</title>
        <authorList>
            <consortium name="The Broad Institute Genomics Platform"/>
            <consortium name="The Broad Institute Genome Sequencing Center for Infectious Disease"/>
            <person name="Wu L."/>
            <person name="Ma J."/>
        </authorList>
    </citation>
    <scope>NUCLEOTIDE SEQUENCE [LARGE SCALE GENOMIC DNA]</scope>
    <source>
        <strain evidence="2">ZS-22-S1</strain>
    </source>
</reference>
<protein>
    <recommendedName>
        <fullName evidence="3">DUF4145 domain-containing protein</fullName>
    </recommendedName>
</protein>
<comment type="caution">
    <text evidence="1">The sequence shown here is derived from an EMBL/GenBank/DDBJ whole genome shotgun (WGS) entry which is preliminary data.</text>
</comment>
<organism evidence="1 2">
    <name type="scientific">Actinophytocola glycyrrhizae</name>
    <dbReference type="NCBI Taxonomy" id="2044873"/>
    <lineage>
        <taxon>Bacteria</taxon>
        <taxon>Bacillati</taxon>
        <taxon>Actinomycetota</taxon>
        <taxon>Actinomycetes</taxon>
        <taxon>Pseudonocardiales</taxon>
        <taxon>Pseudonocardiaceae</taxon>
    </lineage>
</organism>
<evidence type="ECO:0008006" key="3">
    <source>
        <dbReference type="Google" id="ProtNLM"/>
    </source>
</evidence>
<evidence type="ECO:0000313" key="2">
    <source>
        <dbReference type="Proteomes" id="UP001595859"/>
    </source>
</evidence>
<gene>
    <name evidence="1" type="ORF">ACFPCV_14000</name>
</gene>
<dbReference type="RefSeq" id="WP_378056549.1">
    <property type="nucleotide sequence ID" value="NZ_JBHSIS010000006.1"/>
</dbReference>
<proteinExistence type="predicted"/>
<dbReference type="Proteomes" id="UP001595859">
    <property type="component" value="Unassembled WGS sequence"/>
</dbReference>
<evidence type="ECO:0000313" key="1">
    <source>
        <dbReference type="EMBL" id="MFC4854619.1"/>
    </source>
</evidence>
<name>A0ABV9S4K9_9PSEU</name>
<sequence length="286" mass="32392">MFPLDPRTVQRLAEVIVDMEGPYERKGWELERLLRHAGWQDVAPYDGSPRIQWLVEQMVDRGSDQAATERLLCRVCDAVEYDDGIASAEVFRQSINDKLHPEQLVITFVGGRPVLGELDSTGSNPVFSEPPEFEQRLRTLVRERSTAEALVRRAAETRIAEQGGAHTLAIIGIGSVVEGLLLAFLLENDSQLKQKGFVDKQGRSVRPERAGMELLIDTAHRSGWIQLDAKNFMHTVRDFRNFVHPRKVWDEQPEFDEDSIRLCWAPVHALLNDLEQRIAETSAVAT</sequence>
<dbReference type="EMBL" id="JBHSIS010000006">
    <property type="protein sequence ID" value="MFC4854619.1"/>
    <property type="molecule type" value="Genomic_DNA"/>
</dbReference>